<gene>
    <name evidence="6" type="ORF">DI536_28510</name>
</gene>
<evidence type="ECO:0000256" key="1">
    <source>
        <dbReference type="ARBA" id="ARBA00007074"/>
    </source>
</evidence>
<accession>A0A2W5SWN8</accession>
<keyword evidence="4" id="KW-0788">Thiol protease</keyword>
<comment type="caution">
    <text evidence="6">The sequence shown here is derived from an EMBL/GenBank/DDBJ whole genome shotgun (WGS) entry which is preliminary data.</text>
</comment>
<sequence length="89" mass="9730">MGYDCSGFVVTTLKKAGINLQWHNSSGMKAKLPDVPKDRLQPGDLLVKDGHVAIYLGNGQMIESVPSGVRVTSAQPYLDDRSYVGRRPQ</sequence>
<evidence type="ECO:0000256" key="4">
    <source>
        <dbReference type="ARBA" id="ARBA00022807"/>
    </source>
</evidence>
<evidence type="ECO:0000256" key="3">
    <source>
        <dbReference type="ARBA" id="ARBA00022801"/>
    </source>
</evidence>
<feature type="domain" description="NlpC/P60" evidence="5">
    <location>
        <begin position="1"/>
        <end position="89"/>
    </location>
</feature>
<dbReference type="PROSITE" id="PS51935">
    <property type="entry name" value="NLPC_P60"/>
    <property type="match status" value="1"/>
</dbReference>
<evidence type="ECO:0000313" key="6">
    <source>
        <dbReference type="EMBL" id="PZR07202.1"/>
    </source>
</evidence>
<dbReference type="PANTHER" id="PTHR47359:SF3">
    <property type="entry name" value="NLP_P60 DOMAIN-CONTAINING PROTEIN-RELATED"/>
    <property type="match status" value="1"/>
</dbReference>
<protein>
    <recommendedName>
        <fullName evidence="5">NlpC/P60 domain-containing protein</fullName>
    </recommendedName>
</protein>
<proteinExistence type="inferred from homology"/>
<dbReference type="EMBL" id="QFQP01000033">
    <property type="protein sequence ID" value="PZR07202.1"/>
    <property type="molecule type" value="Genomic_DNA"/>
</dbReference>
<dbReference type="GO" id="GO:0006508">
    <property type="term" value="P:proteolysis"/>
    <property type="evidence" value="ECO:0007669"/>
    <property type="project" value="UniProtKB-KW"/>
</dbReference>
<evidence type="ECO:0000259" key="5">
    <source>
        <dbReference type="PROSITE" id="PS51935"/>
    </source>
</evidence>
<reference evidence="6 7" key="1">
    <citation type="submission" date="2017-08" db="EMBL/GenBank/DDBJ databases">
        <title>Infants hospitalized years apart are colonized by the same room-sourced microbial strains.</title>
        <authorList>
            <person name="Brooks B."/>
            <person name="Olm M.R."/>
            <person name="Firek B.A."/>
            <person name="Baker R."/>
            <person name="Thomas B.C."/>
            <person name="Morowitz M.J."/>
            <person name="Banfield J.F."/>
        </authorList>
    </citation>
    <scope>NUCLEOTIDE SEQUENCE [LARGE SCALE GENOMIC DNA]</scope>
    <source>
        <strain evidence="6">S2_003_000_R2_14</strain>
    </source>
</reference>
<dbReference type="Pfam" id="PF00877">
    <property type="entry name" value="NLPC_P60"/>
    <property type="match status" value="1"/>
</dbReference>
<dbReference type="SUPFAM" id="SSF54001">
    <property type="entry name" value="Cysteine proteinases"/>
    <property type="match status" value="1"/>
</dbReference>
<evidence type="ECO:0000313" key="7">
    <source>
        <dbReference type="Proteomes" id="UP000249061"/>
    </source>
</evidence>
<dbReference type="Proteomes" id="UP000249061">
    <property type="component" value="Unassembled WGS sequence"/>
</dbReference>
<comment type="similarity">
    <text evidence="1">Belongs to the peptidase C40 family.</text>
</comment>
<dbReference type="InterPro" id="IPR038765">
    <property type="entry name" value="Papain-like_cys_pep_sf"/>
</dbReference>
<keyword evidence="3" id="KW-0378">Hydrolase</keyword>
<dbReference type="AlphaFoldDB" id="A0A2W5SWN8"/>
<evidence type="ECO:0000256" key="2">
    <source>
        <dbReference type="ARBA" id="ARBA00022670"/>
    </source>
</evidence>
<dbReference type="PANTHER" id="PTHR47359">
    <property type="entry name" value="PEPTIDOGLYCAN DL-ENDOPEPTIDASE CWLO"/>
    <property type="match status" value="1"/>
</dbReference>
<organism evidence="6 7">
    <name type="scientific">Archangium gephyra</name>
    <dbReference type="NCBI Taxonomy" id="48"/>
    <lineage>
        <taxon>Bacteria</taxon>
        <taxon>Pseudomonadati</taxon>
        <taxon>Myxococcota</taxon>
        <taxon>Myxococcia</taxon>
        <taxon>Myxococcales</taxon>
        <taxon>Cystobacterineae</taxon>
        <taxon>Archangiaceae</taxon>
        <taxon>Archangium</taxon>
    </lineage>
</organism>
<dbReference type="Gene3D" id="3.90.1720.10">
    <property type="entry name" value="endopeptidase domain like (from Nostoc punctiforme)"/>
    <property type="match status" value="1"/>
</dbReference>
<dbReference type="InterPro" id="IPR051794">
    <property type="entry name" value="PG_Endopeptidase_C40"/>
</dbReference>
<dbReference type="InterPro" id="IPR000064">
    <property type="entry name" value="NLP_P60_dom"/>
</dbReference>
<name>A0A2W5SWN8_9BACT</name>
<keyword evidence="2" id="KW-0645">Protease</keyword>
<dbReference type="GO" id="GO:0008234">
    <property type="term" value="F:cysteine-type peptidase activity"/>
    <property type="evidence" value="ECO:0007669"/>
    <property type="project" value="UniProtKB-KW"/>
</dbReference>